<evidence type="ECO:0000256" key="2">
    <source>
        <dbReference type="ARBA" id="ARBA00022679"/>
    </source>
</evidence>
<dbReference type="AlphaFoldDB" id="A0A1M6M412"/>
<dbReference type="Gene3D" id="3.40.50.150">
    <property type="entry name" value="Vaccinia Virus protein VP39"/>
    <property type="match status" value="1"/>
</dbReference>
<evidence type="ECO:0000313" key="3">
    <source>
        <dbReference type="EMBL" id="SHJ78258.1"/>
    </source>
</evidence>
<dbReference type="SUPFAM" id="SSF53335">
    <property type="entry name" value="S-adenosyl-L-methionine-dependent methyltransferases"/>
    <property type="match status" value="1"/>
</dbReference>
<evidence type="ECO:0000313" key="4">
    <source>
        <dbReference type="Proteomes" id="UP000184016"/>
    </source>
</evidence>
<dbReference type="GO" id="GO:0032259">
    <property type="term" value="P:methylation"/>
    <property type="evidence" value="ECO:0007669"/>
    <property type="project" value="UniProtKB-KW"/>
</dbReference>
<dbReference type="GO" id="GO:0071770">
    <property type="term" value="P:DIM/DIP cell wall layer assembly"/>
    <property type="evidence" value="ECO:0007669"/>
    <property type="project" value="TreeGrafter"/>
</dbReference>
<keyword evidence="2 3" id="KW-0808">Transferase</keyword>
<organism evidence="3 4">
    <name type="scientific">Alicyclobacillus tolerans</name>
    <dbReference type="NCBI Taxonomy" id="90970"/>
    <lineage>
        <taxon>Bacteria</taxon>
        <taxon>Bacillati</taxon>
        <taxon>Bacillota</taxon>
        <taxon>Bacilli</taxon>
        <taxon>Bacillales</taxon>
        <taxon>Alicyclobacillaceae</taxon>
        <taxon>Alicyclobacillus</taxon>
    </lineage>
</organism>
<dbReference type="InterPro" id="IPR029063">
    <property type="entry name" value="SAM-dependent_MTases_sf"/>
</dbReference>
<dbReference type="EMBL" id="FRAF01000003">
    <property type="protein sequence ID" value="SHJ78258.1"/>
    <property type="molecule type" value="Genomic_DNA"/>
</dbReference>
<reference evidence="4" key="1">
    <citation type="submission" date="2016-11" db="EMBL/GenBank/DDBJ databases">
        <authorList>
            <person name="Varghese N."/>
            <person name="Submissions S."/>
        </authorList>
    </citation>
    <scope>NUCLEOTIDE SEQUENCE [LARGE SCALE GENOMIC DNA]</scope>
    <source>
        <strain evidence="4">USBA-503</strain>
    </source>
</reference>
<gene>
    <name evidence="3" type="ORF">SAMN05443507_103172</name>
</gene>
<dbReference type="GO" id="GO:0008168">
    <property type="term" value="F:methyltransferase activity"/>
    <property type="evidence" value="ECO:0007669"/>
    <property type="project" value="UniProtKB-KW"/>
</dbReference>
<keyword evidence="4" id="KW-1185">Reference proteome</keyword>
<dbReference type="OrthoDB" id="9800276at2"/>
<dbReference type="PANTHER" id="PTHR40048:SF1">
    <property type="entry name" value="RHAMNOSYL O-METHYLTRANSFERASE"/>
    <property type="match status" value="1"/>
</dbReference>
<evidence type="ECO:0000256" key="1">
    <source>
        <dbReference type="ARBA" id="ARBA00022603"/>
    </source>
</evidence>
<keyword evidence="1 3" id="KW-0489">Methyltransferase</keyword>
<dbReference type="PANTHER" id="PTHR40048">
    <property type="entry name" value="RHAMNOSYL O-METHYLTRANSFERASE"/>
    <property type="match status" value="1"/>
</dbReference>
<dbReference type="Proteomes" id="UP000184016">
    <property type="component" value="Unassembled WGS sequence"/>
</dbReference>
<sequence length="257" mass="30421">MDWCFYDGEFVSDRYYNAYQITPAWIGHRWFAYDLVSYCRPRKIVELGTHLGVSFFSFCQAVKDNRLNCECIAIDTWCGDAHSGFYTDEIYKIVEKIANDEFSKITRLMRMKFQEALPLISDESIDILHIDGFHTYEAVKNDFEEWLPKIAPEGIVLFHDITVYENEFGVYQLWDELKKEYPSIEFRHSNGLGVLFPKGNQYFDLMKNQEKFYQKIYLLSEENAQKNEKINQILAQMLTWNQVIEQAKAYIQSHVNV</sequence>
<proteinExistence type="predicted"/>
<protein>
    <submittedName>
        <fullName evidence="3">Methyltransferase domain-containing protein</fullName>
    </submittedName>
</protein>
<name>A0A1M6M412_9BACL</name>
<accession>A0A1M6M412</accession>
<dbReference type="GO" id="GO:0005886">
    <property type="term" value="C:plasma membrane"/>
    <property type="evidence" value="ECO:0007669"/>
    <property type="project" value="TreeGrafter"/>
</dbReference>
<dbReference type="Pfam" id="PF13578">
    <property type="entry name" value="Methyltransf_24"/>
    <property type="match status" value="1"/>
</dbReference>
<dbReference type="STRING" id="1830138.SAMN05443507_103172"/>